<organism evidence="2 3">
    <name type="scientific">Thermococcus chitonophagus</name>
    <dbReference type="NCBI Taxonomy" id="54262"/>
    <lineage>
        <taxon>Archaea</taxon>
        <taxon>Methanobacteriati</taxon>
        <taxon>Methanobacteriota</taxon>
        <taxon>Thermococci</taxon>
        <taxon>Thermococcales</taxon>
        <taxon>Thermococcaceae</taxon>
        <taxon>Thermococcus</taxon>
    </lineage>
</organism>
<gene>
    <name evidence="1" type="ORF">A3L04_09625</name>
    <name evidence="2" type="ORF">CHITON_1160</name>
</gene>
<keyword evidence="4" id="KW-1185">Reference proteome</keyword>
<dbReference type="EMBL" id="CP015193">
    <property type="protein sequence ID" value="ASJ17308.1"/>
    <property type="molecule type" value="Genomic_DNA"/>
</dbReference>
<evidence type="ECO:0000313" key="2">
    <source>
        <dbReference type="EMBL" id="CUX77939.1"/>
    </source>
</evidence>
<evidence type="ECO:0000313" key="3">
    <source>
        <dbReference type="Proteomes" id="UP000093069"/>
    </source>
</evidence>
<dbReference type="EMBL" id="LN999010">
    <property type="protein sequence ID" value="CUX77939.1"/>
    <property type="molecule type" value="Genomic_DNA"/>
</dbReference>
<dbReference type="AlphaFoldDB" id="A0A160VT85"/>
<evidence type="ECO:0000313" key="4">
    <source>
        <dbReference type="Proteomes" id="UP000250189"/>
    </source>
</evidence>
<proteinExistence type="predicted"/>
<dbReference type="KEGG" id="tch:CHITON_1160"/>
<reference evidence="2" key="1">
    <citation type="submission" date="2016-01" db="EMBL/GenBank/DDBJ databases">
        <authorList>
            <person name="Oliw E.H."/>
        </authorList>
    </citation>
    <scope>NUCLEOTIDE SEQUENCE</scope>
    <source>
        <strain evidence="2">1</strain>
    </source>
</reference>
<protein>
    <submittedName>
        <fullName evidence="2">Uncharacterized protein</fullName>
    </submittedName>
</protein>
<sequence>MFVEIVSYPSTSPPKFPKFRRARFRLEGKRLIFLLRPAGELSFNIEDIKEVEGITLSMFNPPRKGIKLVLSWGQEVIVSVGKNPLIYDKKELLRLVSLIFGPFIDGATVKFKEDTGTLKLVGNRPVLMTNGGIIEIDPTKIEGEIGEKVRKFLSLLEFLSQDDEKKE</sequence>
<accession>A0A160VT85</accession>
<name>A0A160VT85_9EURY</name>
<reference evidence="1 4" key="3">
    <citation type="submission" date="2016-04" db="EMBL/GenBank/DDBJ databases">
        <title>Complete genome sequence of Thermococcus chitonophagus type strain GC74.</title>
        <authorList>
            <person name="Oger P.M."/>
        </authorList>
    </citation>
    <scope>NUCLEOTIDE SEQUENCE [LARGE SCALE GENOMIC DNA]</scope>
    <source>
        <strain evidence="1 4">GC74</strain>
    </source>
</reference>
<reference evidence="3" key="2">
    <citation type="submission" date="2016-01" db="EMBL/GenBank/DDBJ databases">
        <authorList>
            <person name="Vorgias C.E."/>
        </authorList>
    </citation>
    <scope>NUCLEOTIDE SEQUENCE [LARGE SCALE GENOMIC DNA]</scope>
</reference>
<dbReference type="Proteomes" id="UP000250189">
    <property type="component" value="Chromosome"/>
</dbReference>
<dbReference type="STRING" id="54262.CHITON_1160"/>
<evidence type="ECO:0000313" key="1">
    <source>
        <dbReference type="EMBL" id="ASJ17308.1"/>
    </source>
</evidence>
<dbReference type="Proteomes" id="UP000093069">
    <property type="component" value="Chromosome I"/>
</dbReference>